<dbReference type="OrthoDB" id="2180918at2"/>
<sequence length="271" mass="31483">MTYFKRILLILLSLLIVGGIIFLVILNSPTLSESILRLNEYQEVALQNKLTTKMPYVWLTLVIISSLILLRVGIKTKRKWWFYLLTLPLPFMIIFIMGTVTSTLPLDHYLLVNGESLEKEFDTLQQKNTLKSEDLKIYDLSIHFKNIPLQSGTYMVARVANPTTKLQDEYWFHPLNPINKWKKDKNAVITRDNKPISSKEIDWQVVPNIIKETEERLEVKEVYYPGINMILLTPSGDNSFEWRVSVHDVRSRSAGTMTYDLDGNFLDDEVI</sequence>
<dbReference type="GeneID" id="63145814"/>
<evidence type="ECO:0000313" key="1">
    <source>
        <dbReference type="EMBL" id="RSU03913.1"/>
    </source>
</evidence>
<dbReference type="EMBL" id="NGJX01000003">
    <property type="protein sequence ID" value="RSU03913.1"/>
    <property type="molecule type" value="Genomic_DNA"/>
</dbReference>
<evidence type="ECO:0000313" key="2">
    <source>
        <dbReference type="Proteomes" id="UP000288197"/>
    </source>
</evidence>
<gene>
    <name evidence="1" type="ORF">CBF32_04370</name>
</gene>
<keyword evidence="2" id="KW-1185">Reference proteome</keyword>
<dbReference type="AlphaFoldDB" id="A0A369AZK4"/>
<comment type="caution">
    <text evidence="1">The sequence shown here is derived from an EMBL/GenBank/DDBJ whole genome shotgun (WGS) entry which is preliminary data.</text>
</comment>
<protein>
    <submittedName>
        <fullName evidence="1">Uncharacterized protein</fullName>
    </submittedName>
</protein>
<accession>A0A369AZK4</accession>
<reference evidence="1 2" key="1">
    <citation type="submission" date="2017-05" db="EMBL/GenBank/DDBJ databases">
        <title>Vagococcus spp. assemblies.</title>
        <authorList>
            <person name="Gulvik C.A."/>
        </authorList>
    </citation>
    <scope>NUCLEOTIDE SEQUENCE [LARGE SCALE GENOMIC DNA]</scope>
    <source>
        <strain evidence="1 2">NCFB 2497</strain>
    </source>
</reference>
<name>A0A369AZK4_9ENTE</name>
<organism evidence="1 2">
    <name type="scientific">Vagococcus fluvialis</name>
    <dbReference type="NCBI Taxonomy" id="2738"/>
    <lineage>
        <taxon>Bacteria</taxon>
        <taxon>Bacillati</taxon>
        <taxon>Bacillota</taxon>
        <taxon>Bacilli</taxon>
        <taxon>Lactobacillales</taxon>
        <taxon>Enterococcaceae</taxon>
        <taxon>Vagococcus</taxon>
    </lineage>
</organism>
<proteinExistence type="predicted"/>
<dbReference type="RefSeq" id="WP_114289030.1">
    <property type="nucleotide sequence ID" value="NZ_CP081470.1"/>
</dbReference>
<dbReference type="Proteomes" id="UP000288197">
    <property type="component" value="Unassembled WGS sequence"/>
</dbReference>